<evidence type="ECO:0000313" key="1">
    <source>
        <dbReference type="EMBL" id="CAL6000756.1"/>
    </source>
</evidence>
<comment type="caution">
    <text evidence="1">The sequence shown here is derived from an EMBL/GenBank/DDBJ whole genome shotgun (WGS) entry which is preliminary data.</text>
</comment>
<reference evidence="1 2" key="1">
    <citation type="submission" date="2024-07" db="EMBL/GenBank/DDBJ databases">
        <authorList>
            <person name="Akdeniz Z."/>
        </authorList>
    </citation>
    <scope>NUCLEOTIDE SEQUENCE [LARGE SCALE GENOMIC DNA]</scope>
</reference>
<sequence>MPILSQTSSSSRNSTQFEQMNQMLESKFVRRIYRIKYQFKNNSLIALLQYWVNEMGFLLTVQPCFRIEIEIRFVSRICNQYQIRCCLPLCAKAIKLNGLALFQVCPELEQFQLVVKLKRVALIGCIQRIHSFSGQIQ</sequence>
<organism evidence="1 2">
    <name type="scientific">Hexamita inflata</name>
    <dbReference type="NCBI Taxonomy" id="28002"/>
    <lineage>
        <taxon>Eukaryota</taxon>
        <taxon>Metamonada</taxon>
        <taxon>Diplomonadida</taxon>
        <taxon>Hexamitidae</taxon>
        <taxon>Hexamitinae</taxon>
        <taxon>Hexamita</taxon>
    </lineage>
</organism>
<accession>A0ABP1HZ09</accession>
<keyword evidence="2" id="KW-1185">Reference proteome</keyword>
<proteinExistence type="predicted"/>
<protein>
    <submittedName>
        <fullName evidence="1">Hypothetical_protein</fullName>
    </submittedName>
</protein>
<name>A0ABP1HZ09_9EUKA</name>
<dbReference type="EMBL" id="CAXDID020000041">
    <property type="protein sequence ID" value="CAL6000756.1"/>
    <property type="molecule type" value="Genomic_DNA"/>
</dbReference>
<evidence type="ECO:0000313" key="2">
    <source>
        <dbReference type="Proteomes" id="UP001642409"/>
    </source>
</evidence>
<gene>
    <name evidence="1" type="ORF">HINF_LOCUS16874</name>
</gene>
<dbReference type="Proteomes" id="UP001642409">
    <property type="component" value="Unassembled WGS sequence"/>
</dbReference>